<keyword evidence="2" id="KW-1185">Reference proteome</keyword>
<feature type="region of interest" description="Disordered" evidence="1">
    <location>
        <begin position="150"/>
        <end position="238"/>
    </location>
</feature>
<dbReference type="AlphaFoldDB" id="A0A914V397"/>
<feature type="region of interest" description="Disordered" evidence="1">
    <location>
        <begin position="23"/>
        <end position="63"/>
    </location>
</feature>
<feature type="compositionally biased region" description="Basic and acidic residues" evidence="1">
    <location>
        <begin position="195"/>
        <end position="204"/>
    </location>
</feature>
<dbReference type="Proteomes" id="UP000887566">
    <property type="component" value="Unplaced"/>
</dbReference>
<dbReference type="WBParaSite" id="PSAMB.scaffold1498size30661.g13488.t1">
    <property type="protein sequence ID" value="PSAMB.scaffold1498size30661.g13488.t1"/>
    <property type="gene ID" value="PSAMB.scaffold1498size30661.g13488"/>
</dbReference>
<feature type="compositionally biased region" description="Low complexity" evidence="1">
    <location>
        <begin position="210"/>
        <end position="219"/>
    </location>
</feature>
<organism evidence="2 3">
    <name type="scientific">Plectus sambesii</name>
    <dbReference type="NCBI Taxonomy" id="2011161"/>
    <lineage>
        <taxon>Eukaryota</taxon>
        <taxon>Metazoa</taxon>
        <taxon>Ecdysozoa</taxon>
        <taxon>Nematoda</taxon>
        <taxon>Chromadorea</taxon>
        <taxon>Plectida</taxon>
        <taxon>Plectina</taxon>
        <taxon>Plectoidea</taxon>
        <taxon>Plectidae</taxon>
        <taxon>Plectus</taxon>
    </lineage>
</organism>
<reference evidence="3" key="1">
    <citation type="submission" date="2022-11" db="UniProtKB">
        <authorList>
            <consortium name="WormBaseParasite"/>
        </authorList>
    </citation>
    <scope>IDENTIFICATION</scope>
</reference>
<evidence type="ECO:0000256" key="1">
    <source>
        <dbReference type="SAM" id="MobiDB-lite"/>
    </source>
</evidence>
<proteinExistence type="predicted"/>
<evidence type="ECO:0000313" key="2">
    <source>
        <dbReference type="Proteomes" id="UP000887566"/>
    </source>
</evidence>
<accession>A0A914V397</accession>
<feature type="compositionally biased region" description="Polar residues" evidence="1">
    <location>
        <begin position="27"/>
        <end position="40"/>
    </location>
</feature>
<evidence type="ECO:0000313" key="3">
    <source>
        <dbReference type="WBParaSite" id="PSAMB.scaffold1498size30661.g13488.t1"/>
    </source>
</evidence>
<name>A0A914V397_9BILA</name>
<sequence>MHRLTRAKKEACLLAAWDGRADHTTLSDEGNNRTNVTAENSPPPSPDYTIAPRWPTDRPTGANRFSAQVYSHSQPLPLSLSPRPYSLLLANSADHEVEHVSRRRRLADDGGGGGGLPGDRRLQGSQLEARAWERPPEAAICAGHALRSAARNSRPSRLFRPTAGKPLSINDGSRLGQLKTVEKASKQRTTATTRRRPDLQPDRRRGSRVITTILTTTTTRHPHQVVPNRPSKKKRTGT</sequence>
<feature type="region of interest" description="Disordered" evidence="1">
    <location>
        <begin position="96"/>
        <end position="122"/>
    </location>
</feature>
<protein>
    <submittedName>
        <fullName evidence="3">Uncharacterized protein</fullName>
    </submittedName>
</protein>